<organism evidence="1">
    <name type="scientific">bioreactor metagenome</name>
    <dbReference type="NCBI Taxonomy" id="1076179"/>
    <lineage>
        <taxon>unclassified sequences</taxon>
        <taxon>metagenomes</taxon>
        <taxon>ecological metagenomes</taxon>
    </lineage>
</organism>
<proteinExistence type="predicted"/>
<reference evidence="1" key="1">
    <citation type="submission" date="2019-08" db="EMBL/GenBank/DDBJ databases">
        <authorList>
            <person name="Kucharzyk K."/>
            <person name="Murdoch R.W."/>
            <person name="Higgins S."/>
            <person name="Loffler F."/>
        </authorList>
    </citation>
    <scope>NUCLEOTIDE SEQUENCE</scope>
</reference>
<dbReference type="EMBL" id="VSSQ01005090">
    <property type="protein sequence ID" value="MPM27798.1"/>
    <property type="molecule type" value="Genomic_DNA"/>
</dbReference>
<sequence length="88" mass="10089">MSCNCSCNLSGPVRPFHELQNALLAGKRIHIVFNEIVSRPEEFWCRDKETGEYVCTLMGKEYMRCTAGRFMARVQDDMVAVELAEILE</sequence>
<gene>
    <name evidence="1" type="ORF">SDC9_74312</name>
</gene>
<comment type="caution">
    <text evidence="1">The sequence shown here is derived from an EMBL/GenBank/DDBJ whole genome shotgun (WGS) entry which is preliminary data.</text>
</comment>
<accession>A0A644YIG7</accession>
<evidence type="ECO:0000313" key="1">
    <source>
        <dbReference type="EMBL" id="MPM27798.1"/>
    </source>
</evidence>
<dbReference type="AlphaFoldDB" id="A0A644YIG7"/>
<name>A0A644YIG7_9ZZZZ</name>
<protein>
    <submittedName>
        <fullName evidence="1">Uncharacterized protein</fullName>
    </submittedName>
</protein>